<dbReference type="AlphaFoldDB" id="A0A1R3TC12"/>
<dbReference type="EMBL" id="FMUE01000002">
    <property type="protein sequence ID" value="SCX09799.1"/>
    <property type="molecule type" value="Genomic_DNA"/>
</dbReference>
<proteinExistence type="predicted"/>
<evidence type="ECO:0000313" key="6">
    <source>
        <dbReference type="Proteomes" id="UP000187891"/>
    </source>
</evidence>
<evidence type="ECO:0000313" key="8">
    <source>
        <dbReference type="Proteomes" id="UP001277561"/>
    </source>
</evidence>
<dbReference type="Proteomes" id="UP001277561">
    <property type="component" value="Unassembled WGS sequence"/>
</dbReference>
<evidence type="ECO:0000313" key="2">
    <source>
        <dbReference type="EMBL" id="MDX8302329.1"/>
    </source>
</evidence>
<feature type="compositionally biased region" description="Polar residues" evidence="1">
    <location>
        <begin position="45"/>
        <end position="57"/>
    </location>
</feature>
<dbReference type="EMBL" id="JAVRAF010000002">
    <property type="protein sequence ID" value="MDX8302329.1"/>
    <property type="molecule type" value="Genomic_DNA"/>
</dbReference>
<reference evidence="2 8" key="4">
    <citation type="journal article" date="2023" name="Phytobiomes J">
        <title>Deciphering the key players within the bacterial microbiota associated with aerial crown gall tumors on rhododendron: Insights into the gallobiome.</title>
        <authorList>
            <person name="Kuzmanovic N."/>
            <person name="Nesme J."/>
            <person name="Wolf J."/>
            <person name="Neumann-Schaal M."/>
            <person name="Petersen J."/>
            <person name="Fernandez-Gnecco G."/>
            <person name="Sproeer C."/>
            <person name="Bunk B."/>
            <person name="Overmann J."/>
            <person name="Sorensen S.J."/>
            <person name="Idczak E."/>
            <person name="Smalla K."/>
        </authorList>
    </citation>
    <scope>NUCLEOTIDE SEQUENCE</scope>
    <source>
        <strain evidence="2">Rho-11.1</strain>
        <strain evidence="8">rho-14.1</strain>
        <strain evidence="3">Rho-14.1</strain>
    </source>
</reference>
<feature type="compositionally biased region" description="Polar residues" evidence="1">
    <location>
        <begin position="241"/>
        <end position="251"/>
    </location>
</feature>
<evidence type="ECO:0000313" key="7">
    <source>
        <dbReference type="Proteomes" id="UP000237447"/>
    </source>
</evidence>
<organism evidence="5 6">
    <name type="scientific">Agrobacterium rosae</name>
    <dbReference type="NCBI Taxonomy" id="1972867"/>
    <lineage>
        <taxon>Bacteria</taxon>
        <taxon>Pseudomonadati</taxon>
        <taxon>Pseudomonadota</taxon>
        <taxon>Alphaproteobacteria</taxon>
        <taxon>Hyphomicrobiales</taxon>
        <taxon>Rhizobiaceae</taxon>
        <taxon>Rhizobium/Agrobacterium group</taxon>
        <taxon>Agrobacterium</taxon>
    </lineage>
</organism>
<feature type="region of interest" description="Disordered" evidence="1">
    <location>
        <begin position="241"/>
        <end position="280"/>
    </location>
</feature>
<dbReference type="EMBL" id="NXEJ01000008">
    <property type="protein sequence ID" value="POO50129.1"/>
    <property type="molecule type" value="Genomic_DNA"/>
</dbReference>
<reference evidence="6" key="1">
    <citation type="submission" date="2016-10" db="EMBL/GenBank/DDBJ databases">
        <authorList>
            <person name="Wibberg D."/>
        </authorList>
    </citation>
    <scope>NUCLEOTIDE SEQUENCE [LARGE SCALE GENOMIC DNA]</scope>
</reference>
<name>A0A1R3TC12_9HYPH</name>
<dbReference type="STRING" id="1907666.DSM25559_0868"/>
<dbReference type="Proteomes" id="UP000237447">
    <property type="component" value="Unassembled WGS sequence"/>
</dbReference>
<protein>
    <submittedName>
        <fullName evidence="2">Fibrinogen-binding protein</fullName>
    </submittedName>
</protein>
<feature type="compositionally biased region" description="Basic and acidic residues" evidence="1">
    <location>
        <begin position="262"/>
        <end position="273"/>
    </location>
</feature>
<evidence type="ECO:0000313" key="4">
    <source>
        <dbReference type="EMBL" id="POO50129.1"/>
    </source>
</evidence>
<accession>A0A1R3TC12</accession>
<accession>A0A2S4E998</accession>
<feature type="compositionally biased region" description="Polar residues" evidence="1">
    <location>
        <begin position="26"/>
        <end position="35"/>
    </location>
</feature>
<keyword evidence="8" id="KW-1185">Reference proteome</keyword>
<feature type="region of interest" description="Disordered" evidence="1">
    <location>
        <begin position="26"/>
        <end position="104"/>
    </location>
</feature>
<dbReference type="RefSeq" id="WP_077106322.1">
    <property type="nucleotide sequence ID" value="NZ_CP133552.1"/>
</dbReference>
<sequence>MGYPQQQPAGDDITKVGALADGFANTATNDSNVDDSNVGVANGGNRDNTYTDNSQNLDVDAKVQVATDNGDNRDNSYNWDYDSKTSSYSDNDTNSNNKTVNVNDADTSVKSDYDWSYDSKSYSDNDTKVITNTHTDTDTKTFNYSDTDTDIKTTTDSFNSAFSKTDTDFSTIEHVKDIGNLGVAGGDIAFNLGDDFSFSLNVDNILNNSLNGDGNDSAFSLVQASHLADQDTAYNVSMNNQDAHNDLSTQGGEAHGAQGMDMDGKGWDLKAGDDATGTSSTNASSILANSGYHLELVQGANLLTNSFEGSVIGGDSHHAGEDASS</sequence>
<reference evidence="5" key="2">
    <citation type="submission" date="2016-10" db="EMBL/GenBank/DDBJ databases">
        <authorList>
            <person name="de Groot N.N."/>
        </authorList>
    </citation>
    <scope>NUCLEOTIDE SEQUENCE [LARGE SCALE GENOMIC DNA]</scope>
    <source>
        <strain evidence="5">DSM25559</strain>
    </source>
</reference>
<reference evidence="4 7" key="3">
    <citation type="journal article" date="2018" name="Syst. Appl. Microbiol.">
        <title>Agrobacterium rosae sp. nov., isolated from galls on different agricultural crops.</title>
        <authorList>
            <person name="Kuzmanovic N."/>
            <person name="Pulawska J."/>
            <person name="Smalla K."/>
            <person name="Nesme X."/>
        </authorList>
    </citation>
    <scope>NUCLEOTIDE SEQUENCE [LARGE SCALE GENOMIC DNA]</scope>
    <source>
        <strain evidence="4 7">NCPPB 1650</strain>
    </source>
</reference>
<dbReference type="GeneID" id="86881058"/>
<evidence type="ECO:0000256" key="1">
    <source>
        <dbReference type="SAM" id="MobiDB-lite"/>
    </source>
</evidence>
<evidence type="ECO:0000313" key="3">
    <source>
        <dbReference type="EMBL" id="MDX8328972.1"/>
    </source>
</evidence>
<evidence type="ECO:0000313" key="5">
    <source>
        <dbReference type="EMBL" id="SCX09799.1"/>
    </source>
</evidence>
<dbReference type="EMBL" id="JAVRAD010000002">
    <property type="protein sequence ID" value="MDX8328972.1"/>
    <property type="molecule type" value="Genomic_DNA"/>
</dbReference>
<feature type="compositionally biased region" description="Low complexity" evidence="1">
    <location>
        <begin position="84"/>
        <end position="104"/>
    </location>
</feature>
<gene>
    <name evidence="4" type="ORF">CPJ18_17220</name>
    <name evidence="5" type="ORF">DSM25559_0868</name>
    <name evidence="2" type="ORF">RMR22_08735</name>
    <name evidence="3" type="ORF">RMS29_06995</name>
</gene>
<dbReference type="Proteomes" id="UP000187891">
    <property type="component" value="Unassembled WGS sequence"/>
</dbReference>